<sequence length="398" mass="44693">MERKDQETAPRNKNLFEESNKPIYGTLDSMSDESNRVQYRSIATGHRSNVSLYKPNMPFEGPTQTYTHTKKASASASSSQPITFGARTDQTNYGTVIPRQLPPRPFRLEAHTHFHVKSDSISRVCMIIGQFLCAKDTDFVFKAEKCKWVVEYRREKSSYRVMFNITLFKTANKTCVVELQRREGDIISLMHGYAELQTSFRKYQLLVEKNSPTKVIKRPISAITTPTPSTIEHVNSAIKAINGLLQSKFDDARIQGVLGLISLASEESIKNTEMMKSLLSHLVTSLRSKNKSLSKLAHVALNVLCEKRHCQEAVGDFHGWHDVVKYASGGPTADPELQRACLRIIALLSPFISATLKTSQHTKSVVAFTKNWQCVQDPRLQKHAYNAHHALCAAGIAV</sequence>
<keyword evidence="3" id="KW-1185">Reference proteome</keyword>
<dbReference type="Gene3D" id="1.25.10.10">
    <property type="entry name" value="Leucine-rich Repeat Variant"/>
    <property type="match status" value="1"/>
</dbReference>
<proteinExistence type="predicted"/>
<evidence type="ECO:0000313" key="2">
    <source>
        <dbReference type="EMBL" id="CCI39828.1"/>
    </source>
</evidence>
<name>A0A024FZV2_9STRA</name>
<dbReference type="InterPro" id="IPR011989">
    <property type="entry name" value="ARM-like"/>
</dbReference>
<comment type="caution">
    <text evidence="2">The sequence shown here is derived from an EMBL/GenBank/DDBJ whole genome shotgun (WGS) entry which is preliminary data.</text>
</comment>
<dbReference type="EMBL" id="CAIX01000003">
    <property type="protein sequence ID" value="CCI39828.1"/>
    <property type="molecule type" value="Genomic_DNA"/>
</dbReference>
<feature type="region of interest" description="Disordered" evidence="1">
    <location>
        <begin position="1"/>
        <end position="29"/>
    </location>
</feature>
<dbReference type="InParanoid" id="A0A024FZV2"/>
<feature type="compositionally biased region" description="Basic and acidic residues" evidence="1">
    <location>
        <begin position="1"/>
        <end position="20"/>
    </location>
</feature>
<evidence type="ECO:0000256" key="1">
    <source>
        <dbReference type="SAM" id="MobiDB-lite"/>
    </source>
</evidence>
<evidence type="ECO:0000313" key="3">
    <source>
        <dbReference type="Proteomes" id="UP000053237"/>
    </source>
</evidence>
<organism evidence="2 3">
    <name type="scientific">Albugo candida</name>
    <dbReference type="NCBI Taxonomy" id="65357"/>
    <lineage>
        <taxon>Eukaryota</taxon>
        <taxon>Sar</taxon>
        <taxon>Stramenopiles</taxon>
        <taxon>Oomycota</taxon>
        <taxon>Peronosporomycetes</taxon>
        <taxon>Albuginales</taxon>
        <taxon>Albuginaceae</taxon>
        <taxon>Albugo</taxon>
    </lineage>
</organism>
<dbReference type="AlphaFoldDB" id="A0A024FZV2"/>
<accession>A0A024FZV2</accession>
<protein>
    <submittedName>
        <fullName evidence="2">Uncharacterized protein</fullName>
    </submittedName>
</protein>
<gene>
    <name evidence="2" type="ORF">BN9_006110</name>
</gene>
<dbReference type="SUPFAM" id="SSF48371">
    <property type="entry name" value="ARM repeat"/>
    <property type="match status" value="1"/>
</dbReference>
<dbReference type="InterPro" id="IPR016024">
    <property type="entry name" value="ARM-type_fold"/>
</dbReference>
<dbReference type="OrthoDB" id="151467at2759"/>
<feature type="region of interest" description="Disordered" evidence="1">
    <location>
        <begin position="60"/>
        <end position="85"/>
    </location>
</feature>
<reference evidence="2 3" key="1">
    <citation type="submission" date="2012-05" db="EMBL/GenBank/DDBJ databases">
        <title>Recombination and specialization in a pathogen metapopulation.</title>
        <authorList>
            <person name="Gardiner A."/>
            <person name="Kemen E."/>
            <person name="Schultz-Larsen T."/>
            <person name="MacLean D."/>
            <person name="Van Oosterhout C."/>
            <person name="Jones J.D.G."/>
        </authorList>
    </citation>
    <scope>NUCLEOTIDE SEQUENCE [LARGE SCALE GENOMIC DNA]</scope>
    <source>
        <strain evidence="2 3">Ac Nc2</strain>
    </source>
</reference>
<dbReference type="Proteomes" id="UP000053237">
    <property type="component" value="Unassembled WGS sequence"/>
</dbReference>